<reference evidence="1" key="1">
    <citation type="journal article" date="2023" name="Mol. Phylogenet. Evol.">
        <title>Genome-scale phylogeny and comparative genomics of the fungal order Sordariales.</title>
        <authorList>
            <person name="Hensen N."/>
            <person name="Bonometti L."/>
            <person name="Westerberg I."/>
            <person name="Brannstrom I.O."/>
            <person name="Guillou S."/>
            <person name="Cros-Aarteil S."/>
            <person name="Calhoun S."/>
            <person name="Haridas S."/>
            <person name="Kuo A."/>
            <person name="Mondo S."/>
            <person name="Pangilinan J."/>
            <person name="Riley R."/>
            <person name="LaButti K."/>
            <person name="Andreopoulos B."/>
            <person name="Lipzen A."/>
            <person name="Chen C."/>
            <person name="Yan M."/>
            <person name="Daum C."/>
            <person name="Ng V."/>
            <person name="Clum A."/>
            <person name="Steindorff A."/>
            <person name="Ohm R.A."/>
            <person name="Martin F."/>
            <person name="Silar P."/>
            <person name="Natvig D.O."/>
            <person name="Lalanne C."/>
            <person name="Gautier V."/>
            <person name="Ament-Velasquez S.L."/>
            <person name="Kruys A."/>
            <person name="Hutchinson M.I."/>
            <person name="Powell A.J."/>
            <person name="Barry K."/>
            <person name="Miller A.N."/>
            <person name="Grigoriev I.V."/>
            <person name="Debuchy R."/>
            <person name="Gladieux P."/>
            <person name="Hiltunen Thoren M."/>
            <person name="Johannesson H."/>
        </authorList>
    </citation>
    <scope>NUCLEOTIDE SEQUENCE</scope>
    <source>
        <strain evidence="1">CBS 990.96</strain>
    </source>
</reference>
<keyword evidence="2" id="KW-1185">Reference proteome</keyword>
<evidence type="ECO:0000313" key="2">
    <source>
        <dbReference type="Proteomes" id="UP001301958"/>
    </source>
</evidence>
<dbReference type="EMBL" id="MU865313">
    <property type="protein sequence ID" value="KAK4228949.1"/>
    <property type="molecule type" value="Genomic_DNA"/>
</dbReference>
<dbReference type="Proteomes" id="UP001301958">
    <property type="component" value="Unassembled WGS sequence"/>
</dbReference>
<protein>
    <submittedName>
        <fullName evidence="1">Uncharacterized protein</fullName>
    </submittedName>
</protein>
<proteinExistence type="predicted"/>
<organism evidence="1 2">
    <name type="scientific">Podospora fimiseda</name>
    <dbReference type="NCBI Taxonomy" id="252190"/>
    <lineage>
        <taxon>Eukaryota</taxon>
        <taxon>Fungi</taxon>
        <taxon>Dikarya</taxon>
        <taxon>Ascomycota</taxon>
        <taxon>Pezizomycotina</taxon>
        <taxon>Sordariomycetes</taxon>
        <taxon>Sordariomycetidae</taxon>
        <taxon>Sordariales</taxon>
        <taxon>Podosporaceae</taxon>
        <taxon>Podospora</taxon>
    </lineage>
</organism>
<reference evidence="1" key="2">
    <citation type="submission" date="2023-05" db="EMBL/GenBank/DDBJ databases">
        <authorList>
            <consortium name="Lawrence Berkeley National Laboratory"/>
            <person name="Steindorff A."/>
            <person name="Hensen N."/>
            <person name="Bonometti L."/>
            <person name="Westerberg I."/>
            <person name="Brannstrom I.O."/>
            <person name="Guillou S."/>
            <person name="Cros-Aarteil S."/>
            <person name="Calhoun S."/>
            <person name="Haridas S."/>
            <person name="Kuo A."/>
            <person name="Mondo S."/>
            <person name="Pangilinan J."/>
            <person name="Riley R."/>
            <person name="Labutti K."/>
            <person name="Andreopoulos B."/>
            <person name="Lipzen A."/>
            <person name="Chen C."/>
            <person name="Yanf M."/>
            <person name="Daum C."/>
            <person name="Ng V."/>
            <person name="Clum A."/>
            <person name="Ohm R."/>
            <person name="Martin F."/>
            <person name="Silar P."/>
            <person name="Natvig D."/>
            <person name="Lalanne C."/>
            <person name="Gautier V."/>
            <person name="Ament-Velasquez S.L."/>
            <person name="Kruys A."/>
            <person name="Hutchinson M.I."/>
            <person name="Powell A.J."/>
            <person name="Barry K."/>
            <person name="Miller A.N."/>
            <person name="Grigoriev I.V."/>
            <person name="Debuchy R."/>
            <person name="Gladieux P."/>
            <person name="Thoren M.H."/>
            <person name="Johannesson H."/>
        </authorList>
    </citation>
    <scope>NUCLEOTIDE SEQUENCE</scope>
    <source>
        <strain evidence="1">CBS 990.96</strain>
    </source>
</reference>
<gene>
    <name evidence="1" type="ORF">QBC38DRAFT_360664</name>
</gene>
<accession>A0AAN7H5Z1</accession>
<dbReference type="AlphaFoldDB" id="A0AAN7H5Z1"/>
<name>A0AAN7H5Z1_9PEZI</name>
<comment type="caution">
    <text evidence="1">The sequence shown here is derived from an EMBL/GenBank/DDBJ whole genome shotgun (WGS) entry which is preliminary data.</text>
</comment>
<evidence type="ECO:0000313" key="1">
    <source>
        <dbReference type="EMBL" id="KAK4228949.1"/>
    </source>
</evidence>
<sequence length="177" mass="19456">MPTSNVVNGDSPHSATIRHLLAYPTVQDGVRTYKNTTLGQKSLELGGAAYQGLANNVFPYLRKPYEYISPYVERVDAIGDQTLSKIEEKFPVVKKPASEIVEDTKKVVFFPLRIGQSGRDYIFSVYQAEANKIEGNPVVVHSKAAIVTAITLTTESLIAAKDYMTSAKEEVKKSATN</sequence>